<dbReference type="Pfam" id="PF18475">
    <property type="entry name" value="PIN7"/>
    <property type="match status" value="1"/>
</dbReference>
<organism evidence="2 3">
    <name type="scientific">Cupriavidus oxalaticus</name>
    <dbReference type="NCBI Taxonomy" id="96344"/>
    <lineage>
        <taxon>Bacteria</taxon>
        <taxon>Pseudomonadati</taxon>
        <taxon>Pseudomonadota</taxon>
        <taxon>Betaproteobacteria</taxon>
        <taxon>Burkholderiales</taxon>
        <taxon>Burkholderiaceae</taxon>
        <taxon>Cupriavidus</taxon>
    </lineage>
</organism>
<dbReference type="OrthoDB" id="9791898at2"/>
<dbReference type="InterPro" id="IPR041494">
    <property type="entry name" value="PIN7"/>
</dbReference>
<dbReference type="Proteomes" id="UP000295294">
    <property type="component" value="Chromosome 2"/>
</dbReference>
<dbReference type="EMBL" id="CP038635">
    <property type="protein sequence ID" value="QBY54468.1"/>
    <property type="molecule type" value="Genomic_DNA"/>
</dbReference>
<protein>
    <recommendedName>
        <fullName evidence="1">PIN-like domain-containing protein</fullName>
    </recommendedName>
</protein>
<evidence type="ECO:0000313" key="2">
    <source>
        <dbReference type="EMBL" id="QBY54468.1"/>
    </source>
</evidence>
<reference evidence="2 3" key="1">
    <citation type="submission" date="2019-03" db="EMBL/GenBank/DDBJ databases">
        <title>Efficiently degradation of phenoxyalkanoic acid herbicides by Cupriavidus oxalaticus strain X32.</title>
        <authorList>
            <person name="Sheng X."/>
        </authorList>
    </citation>
    <scope>NUCLEOTIDE SEQUENCE [LARGE SCALE GENOMIC DNA]</scope>
    <source>
        <strain evidence="2 3">X32</strain>
    </source>
</reference>
<accession>A0A4P7LFT4</accession>
<gene>
    <name evidence="2" type="ORF">E0W60_26115</name>
</gene>
<dbReference type="KEGG" id="cox:E0W60_26115"/>
<sequence length="289" mass="30449">MGQGGVVLVDFENVQSIDFARLGDARLTVFAGESQRKVPIELAMGLHALGDKARWVRASGAGPNALDFHIAFELGRMVEAGEKGPVVVLSKDKGFDPLLAWLNVDAGVSARRVATLEEAFGSTSRLAAPFDADAPQVPSLTVELSVTKLEAAPMPPTLQSLAAPPEKEPTATTPSLIPVKSLIRGKPAKPEKAAATKGAPTSASKGTVKAIALGKTAAGGNGPSADRAREILARSRKPARPRRRSTLAKHIKAMFKAHDLAEREVEAIIAKLLANRSITENQGAISYNF</sequence>
<proteinExistence type="predicted"/>
<dbReference type="AlphaFoldDB" id="A0A4P7LFT4"/>
<evidence type="ECO:0000259" key="1">
    <source>
        <dbReference type="Pfam" id="PF18475"/>
    </source>
</evidence>
<name>A0A4P7LFT4_9BURK</name>
<feature type="domain" description="PIN-like" evidence="1">
    <location>
        <begin position="8"/>
        <end position="103"/>
    </location>
</feature>
<evidence type="ECO:0000313" key="3">
    <source>
        <dbReference type="Proteomes" id="UP000295294"/>
    </source>
</evidence>